<protein>
    <submittedName>
        <fullName evidence="2">Uncharacterized protein</fullName>
    </submittedName>
</protein>
<reference evidence="3" key="1">
    <citation type="journal article" date="2015" name="Nat. Genet.">
        <title>The genome and transcriptome of the zoonotic hookworm Ancylostoma ceylanicum identify infection-specific gene families.</title>
        <authorList>
            <person name="Schwarz E.M."/>
            <person name="Hu Y."/>
            <person name="Antoshechkin I."/>
            <person name="Miller M.M."/>
            <person name="Sternberg P.W."/>
            <person name="Aroian R.V."/>
        </authorList>
    </citation>
    <scope>NUCLEOTIDE SEQUENCE</scope>
    <source>
        <strain evidence="3">HY135</strain>
    </source>
</reference>
<name>A0A016V7U8_9BILA</name>
<dbReference type="EMBL" id="JARK01001351">
    <property type="protein sequence ID" value="EYC23739.1"/>
    <property type="molecule type" value="Genomic_DNA"/>
</dbReference>
<evidence type="ECO:0000256" key="1">
    <source>
        <dbReference type="SAM" id="MobiDB-lite"/>
    </source>
</evidence>
<proteinExistence type="predicted"/>
<feature type="region of interest" description="Disordered" evidence="1">
    <location>
        <begin position="73"/>
        <end position="107"/>
    </location>
</feature>
<evidence type="ECO:0000313" key="2">
    <source>
        <dbReference type="EMBL" id="EYC23739.1"/>
    </source>
</evidence>
<organism evidence="2 3">
    <name type="scientific">Ancylostoma ceylanicum</name>
    <dbReference type="NCBI Taxonomy" id="53326"/>
    <lineage>
        <taxon>Eukaryota</taxon>
        <taxon>Metazoa</taxon>
        <taxon>Ecdysozoa</taxon>
        <taxon>Nematoda</taxon>
        <taxon>Chromadorea</taxon>
        <taxon>Rhabditida</taxon>
        <taxon>Rhabditina</taxon>
        <taxon>Rhabditomorpha</taxon>
        <taxon>Strongyloidea</taxon>
        <taxon>Ancylostomatidae</taxon>
        <taxon>Ancylostomatinae</taxon>
        <taxon>Ancylostoma</taxon>
    </lineage>
</organism>
<evidence type="ECO:0000313" key="3">
    <source>
        <dbReference type="Proteomes" id="UP000024635"/>
    </source>
</evidence>
<accession>A0A016V7U8</accession>
<dbReference type="OrthoDB" id="10352235at2759"/>
<feature type="compositionally biased region" description="Basic and acidic residues" evidence="1">
    <location>
        <begin position="73"/>
        <end position="95"/>
    </location>
</feature>
<feature type="compositionally biased region" description="Basic residues" evidence="1">
    <location>
        <begin position="1"/>
        <end position="12"/>
    </location>
</feature>
<sequence>MLRKPTRSRSGRLRSDGDANGRGTSRAILRVASRSRTRADTAPLATPEEDCRRPFELGIQIGRRLGKSIGRFERRHSLGREKPRQTAISKEHHSAVEFTDIEPPHEI</sequence>
<comment type="caution">
    <text evidence="2">The sequence shown here is derived from an EMBL/GenBank/DDBJ whole genome shotgun (WGS) entry which is preliminary data.</text>
</comment>
<gene>
    <name evidence="2" type="primary">Acey_s0015.g2810</name>
    <name evidence="2" type="ORF">Y032_0015g2810</name>
</gene>
<dbReference type="AlphaFoldDB" id="A0A016V7U8"/>
<dbReference type="Proteomes" id="UP000024635">
    <property type="component" value="Unassembled WGS sequence"/>
</dbReference>
<keyword evidence="3" id="KW-1185">Reference proteome</keyword>
<feature type="region of interest" description="Disordered" evidence="1">
    <location>
        <begin position="1"/>
        <end position="47"/>
    </location>
</feature>